<evidence type="ECO:0000256" key="4">
    <source>
        <dbReference type="ARBA" id="ARBA00008236"/>
    </source>
</evidence>
<comment type="cofactor">
    <cofactor evidence="1">
        <name>Co(2+)</name>
        <dbReference type="ChEBI" id="CHEBI:48828"/>
    </cofactor>
</comment>
<dbReference type="EMBL" id="DVOD01000018">
    <property type="protein sequence ID" value="HIU92007.1"/>
    <property type="molecule type" value="Genomic_DNA"/>
</dbReference>
<sequence length="367" mass="41040">MNTLWEKYAGVLVDYSTKVQKGDLVVIRATSYEAQPLVKEIYKQVLLKGANPVVKTAMDGLAETFIKYADDEQLGYIDPMTEIEYEKADVLISIGAPLNTKSMAKADSKKMAKRSAATRELSNKMLKRAAEGSLRWVIADFPTNALAQEANMSLDEYTEFLIKACYLHLDNPIEKWKEIDKEQQRLADYLNKTTKLHIIGEETDITFDTTGRKWLNCSGQCNFPDGEIYTSPVEDSANGTIYFDFPQIYRGNEAQKVRVRLENGKVVEASAEKGEEFFLNMINMDEGAKFVGEIAIGTNNMVQDITGNILFDEKIGGAIHMALGASYPEAGGKNVSGLHWDLIKNMKNGSEIYADDVLIYKDGKFVI</sequence>
<proteinExistence type="inferred from homology"/>
<name>A0A9D1SRF8_9CLOT</name>
<dbReference type="PRINTS" id="PR00919">
    <property type="entry name" value="THERMOPTASE"/>
</dbReference>
<dbReference type="GO" id="GO:0046872">
    <property type="term" value="F:metal ion binding"/>
    <property type="evidence" value="ECO:0007669"/>
    <property type="project" value="UniProtKB-KW"/>
</dbReference>
<evidence type="ECO:0000256" key="2">
    <source>
        <dbReference type="ARBA" id="ARBA00001946"/>
    </source>
</evidence>
<evidence type="ECO:0000256" key="7">
    <source>
        <dbReference type="ARBA" id="ARBA00022723"/>
    </source>
</evidence>
<reference evidence="10" key="2">
    <citation type="journal article" date="2021" name="PeerJ">
        <title>Extensive microbial diversity within the chicken gut microbiome revealed by metagenomics and culture.</title>
        <authorList>
            <person name="Gilroy R."/>
            <person name="Ravi A."/>
            <person name="Getino M."/>
            <person name="Pursley I."/>
            <person name="Horton D.L."/>
            <person name="Alikhan N.F."/>
            <person name="Baker D."/>
            <person name="Gharbi K."/>
            <person name="Hall N."/>
            <person name="Watson M."/>
            <person name="Adriaenssens E.M."/>
            <person name="Foster-Nyarko E."/>
            <person name="Jarju S."/>
            <person name="Secka A."/>
            <person name="Antonio M."/>
            <person name="Oren A."/>
            <person name="Chaudhuri R.R."/>
            <person name="La Ragione R."/>
            <person name="Hildebrand F."/>
            <person name="Pallen M.J."/>
        </authorList>
    </citation>
    <scope>NUCLEOTIDE SEQUENCE</scope>
    <source>
        <strain evidence="10">CHK154-7741</strain>
    </source>
</reference>
<comment type="cofactor">
    <cofactor evidence="2">
        <name>Mg(2+)</name>
        <dbReference type="ChEBI" id="CHEBI:18420"/>
    </cofactor>
</comment>
<evidence type="ECO:0000256" key="3">
    <source>
        <dbReference type="ARBA" id="ARBA00001947"/>
    </source>
</evidence>
<dbReference type="AlphaFoldDB" id="A0A9D1SRF8"/>
<dbReference type="GO" id="GO:0004177">
    <property type="term" value="F:aminopeptidase activity"/>
    <property type="evidence" value="ECO:0007669"/>
    <property type="project" value="UniProtKB-KW"/>
</dbReference>
<keyword evidence="7" id="KW-0479">Metal-binding</keyword>
<keyword evidence="8" id="KW-0378">Hydrolase</keyword>
<organism evidence="10 11">
    <name type="scientific">Candidatus Limenecus avicola</name>
    <dbReference type="NCBI Taxonomy" id="2840847"/>
    <lineage>
        <taxon>Bacteria</taxon>
        <taxon>Bacillati</taxon>
        <taxon>Bacillota</taxon>
        <taxon>Clostridia</taxon>
        <taxon>Eubacteriales</taxon>
        <taxon>Clostridiaceae</taxon>
        <taxon>Clostridiaceae incertae sedis</taxon>
        <taxon>Candidatus Limenecus</taxon>
    </lineage>
</organism>
<dbReference type="PANTHER" id="PTHR34448:SF1">
    <property type="entry name" value="BLL6088 PROTEIN"/>
    <property type="match status" value="1"/>
</dbReference>
<evidence type="ECO:0000256" key="5">
    <source>
        <dbReference type="ARBA" id="ARBA00022438"/>
    </source>
</evidence>
<keyword evidence="6" id="KW-0645">Protease</keyword>
<reference evidence="10" key="1">
    <citation type="submission" date="2020-10" db="EMBL/GenBank/DDBJ databases">
        <authorList>
            <person name="Gilroy R."/>
        </authorList>
    </citation>
    <scope>NUCLEOTIDE SEQUENCE</scope>
    <source>
        <strain evidence="10">CHK154-7741</strain>
    </source>
</reference>
<comment type="caution">
    <text evidence="10">The sequence shown here is derived from an EMBL/GenBank/DDBJ whole genome shotgun (WGS) entry which is preliminary data.</text>
</comment>
<dbReference type="GO" id="GO:0006508">
    <property type="term" value="P:proteolysis"/>
    <property type="evidence" value="ECO:0007669"/>
    <property type="project" value="UniProtKB-KW"/>
</dbReference>
<gene>
    <name evidence="10" type="ORF">IAD26_02610</name>
</gene>
<dbReference type="InterPro" id="IPR000787">
    <property type="entry name" value="Peptidase_M29"/>
</dbReference>
<dbReference type="InterPro" id="IPR035097">
    <property type="entry name" value="M29_N-terminal"/>
</dbReference>
<keyword evidence="5 10" id="KW-0031">Aminopeptidase</keyword>
<dbReference type="GO" id="GO:0008237">
    <property type="term" value="F:metallopeptidase activity"/>
    <property type="evidence" value="ECO:0007669"/>
    <property type="project" value="UniProtKB-KW"/>
</dbReference>
<evidence type="ECO:0000256" key="8">
    <source>
        <dbReference type="ARBA" id="ARBA00022801"/>
    </source>
</evidence>
<dbReference type="InterPro" id="IPR052170">
    <property type="entry name" value="M29_Exopeptidase"/>
</dbReference>
<keyword evidence="9" id="KW-0482">Metalloprotease</keyword>
<comment type="cofactor">
    <cofactor evidence="3">
        <name>Zn(2+)</name>
        <dbReference type="ChEBI" id="CHEBI:29105"/>
    </cofactor>
</comment>
<dbReference type="Gene3D" id="3.40.1830.10">
    <property type="entry name" value="Thermophilic metalloprotease (M29)"/>
    <property type="match status" value="1"/>
</dbReference>
<evidence type="ECO:0000313" key="11">
    <source>
        <dbReference type="Proteomes" id="UP000886748"/>
    </source>
</evidence>
<evidence type="ECO:0000256" key="1">
    <source>
        <dbReference type="ARBA" id="ARBA00001941"/>
    </source>
</evidence>
<protein>
    <submittedName>
        <fullName evidence="10">Aminopeptidase</fullName>
    </submittedName>
</protein>
<comment type="similarity">
    <text evidence="4">Belongs to the peptidase M29 family.</text>
</comment>
<evidence type="ECO:0000256" key="9">
    <source>
        <dbReference type="ARBA" id="ARBA00023049"/>
    </source>
</evidence>
<evidence type="ECO:0000256" key="6">
    <source>
        <dbReference type="ARBA" id="ARBA00022670"/>
    </source>
</evidence>
<evidence type="ECO:0000313" key="10">
    <source>
        <dbReference type="EMBL" id="HIU92007.1"/>
    </source>
</evidence>
<dbReference type="PANTHER" id="PTHR34448">
    <property type="entry name" value="AMINOPEPTIDASE"/>
    <property type="match status" value="1"/>
</dbReference>
<accession>A0A9D1SRF8</accession>
<dbReference type="Pfam" id="PF02073">
    <property type="entry name" value="Peptidase_M29"/>
    <property type="match status" value="1"/>
</dbReference>
<dbReference type="SUPFAM" id="SSF144052">
    <property type="entry name" value="Thermophilic metalloprotease-like"/>
    <property type="match status" value="1"/>
</dbReference>
<dbReference type="Proteomes" id="UP000886748">
    <property type="component" value="Unassembled WGS sequence"/>
</dbReference>